<evidence type="ECO:0000256" key="8">
    <source>
        <dbReference type="ARBA" id="ARBA00022896"/>
    </source>
</evidence>
<comment type="subcellular location">
    <subcellularLocation>
        <location evidence="3">Endoplasmic reticulum lumen</location>
    </subcellularLocation>
</comment>
<gene>
    <name evidence="17" type="primary">LOC106153823</name>
</gene>
<keyword evidence="10" id="KW-0560">Oxidoreductase</keyword>
<dbReference type="GeneID" id="106153823"/>
<evidence type="ECO:0000256" key="11">
    <source>
        <dbReference type="ARBA" id="ARBA00023004"/>
    </source>
</evidence>
<keyword evidence="9" id="KW-0223">Dioxygenase</keyword>
<evidence type="ECO:0000256" key="12">
    <source>
        <dbReference type="ARBA" id="ARBA00023180"/>
    </source>
</evidence>
<evidence type="ECO:0000256" key="7">
    <source>
        <dbReference type="ARBA" id="ARBA00022824"/>
    </source>
</evidence>
<dbReference type="OrthoDB" id="420380at2759"/>
<feature type="domain" description="Fe2OG dioxygenase" evidence="15">
    <location>
        <begin position="396"/>
        <end position="507"/>
    </location>
</feature>
<dbReference type="Proteomes" id="UP000085678">
    <property type="component" value="Unplaced"/>
</dbReference>
<dbReference type="PROSITE" id="PS50005">
    <property type="entry name" value="TPR"/>
    <property type="match status" value="1"/>
</dbReference>
<keyword evidence="6" id="KW-0479">Metal-binding</keyword>
<dbReference type="SMART" id="SM00028">
    <property type="entry name" value="TPR"/>
    <property type="match status" value="1"/>
</dbReference>
<dbReference type="GO" id="GO:0031418">
    <property type="term" value="F:L-ascorbic acid binding"/>
    <property type="evidence" value="ECO:0007669"/>
    <property type="project" value="UniProtKB-KW"/>
</dbReference>
<dbReference type="EC" id="1.14.11.2" evidence="5"/>
<dbReference type="InterPro" id="IPR019734">
    <property type="entry name" value="TPR_rpt"/>
</dbReference>
<dbReference type="PANTHER" id="PTHR10869:SF244">
    <property type="entry name" value="PROLYL 4-HYDROXYLASE SUBUNIT ALPHA-2"/>
    <property type="match status" value="1"/>
</dbReference>
<comment type="function">
    <text evidence="2">Catalyzes the post-translational formation of 4-hydroxyproline in -Xaa-Pro-Gly- sequences in collagens and other proteins.</text>
</comment>
<keyword evidence="8" id="KW-0847">Vitamin C</keyword>
<evidence type="ECO:0000256" key="4">
    <source>
        <dbReference type="ARBA" id="ARBA00006511"/>
    </source>
</evidence>
<dbReference type="Pfam" id="PF13640">
    <property type="entry name" value="2OG-FeII_Oxy_3"/>
    <property type="match status" value="1"/>
</dbReference>
<keyword evidence="11" id="KW-0408">Iron</keyword>
<evidence type="ECO:0000259" key="15">
    <source>
        <dbReference type="PROSITE" id="PS51471"/>
    </source>
</evidence>
<comment type="similarity">
    <text evidence="4">Belongs to the P4HA family.</text>
</comment>
<evidence type="ECO:0000256" key="13">
    <source>
        <dbReference type="PROSITE-ProRule" id="PRU00339"/>
    </source>
</evidence>
<dbReference type="InterPro" id="IPR006620">
    <property type="entry name" value="Pro_4_hyd_alph"/>
</dbReference>
<evidence type="ECO:0000313" key="16">
    <source>
        <dbReference type="Proteomes" id="UP000085678"/>
    </source>
</evidence>
<evidence type="ECO:0000256" key="9">
    <source>
        <dbReference type="ARBA" id="ARBA00022964"/>
    </source>
</evidence>
<dbReference type="SUPFAM" id="SSF48452">
    <property type="entry name" value="TPR-like"/>
    <property type="match status" value="1"/>
</dbReference>
<dbReference type="InterPro" id="IPR013547">
    <property type="entry name" value="P4H_N"/>
</dbReference>
<reference evidence="17" key="1">
    <citation type="submission" date="2025-08" db="UniProtKB">
        <authorList>
            <consortium name="RefSeq"/>
        </authorList>
    </citation>
    <scope>IDENTIFICATION</scope>
    <source>
        <tissue evidence="17">Gonads</tissue>
    </source>
</reference>
<evidence type="ECO:0000256" key="1">
    <source>
        <dbReference type="ARBA" id="ARBA00001961"/>
    </source>
</evidence>
<evidence type="ECO:0000256" key="5">
    <source>
        <dbReference type="ARBA" id="ARBA00012269"/>
    </source>
</evidence>
<proteinExistence type="inferred from homology"/>
<keyword evidence="13" id="KW-0802">TPR repeat</keyword>
<evidence type="ECO:0000256" key="6">
    <source>
        <dbReference type="ARBA" id="ARBA00022723"/>
    </source>
</evidence>
<dbReference type="Gene3D" id="2.60.120.620">
    <property type="entry name" value="q2cbj1_9rhob like domain"/>
    <property type="match status" value="1"/>
</dbReference>
<sequence>MSIKAFPHSKILLLAITCCCMVCCARSQVYTSTVAMADLAGRENDIFRWIDGYIDTEILRLKALKRQASQIPRLTPTQAAAHVLNPLGAYHTIKKFSFVWKKLAEALISQTWAAHPNISLSKISKDLNLKQWPGNRDLEGAASALVRLQRTYGLSAVDLQKGKVLSSVTEVHLDSNDCFLIGLEAEKTADWLIMSEWMTLAHEKMNKQSLFREAQVFISLAKAYLKLEQTSKAVEFATRAVALDPGNKEYRVTLEQYKSTKEACDYEPEITPAAELSVYEMLCRGDILQEKAVEKALNCRYKETNIPIKVAKEEILYRDPRVSIFYDVISNSEAQLLVDMASSKMHQAYIGQSKMSAMRISQVGWLGDEAADVKQISQRIAQITGLETTMKSDMSNAEKFQVVSYGVGGMYKPHYDAFGVHYDASEGPEYLRDSGDRVGTWMFYLTDVEAGGATVFPAIKVTVPPVKNAAVFWYNLKRDGRRDTYTIHAGCPVLLGQKLVANKWIRERGQIFHRRCGLDRNSPDD</sequence>
<dbReference type="InParanoid" id="A0A1S3HE84"/>
<keyword evidence="14" id="KW-0732">Signal</keyword>
<protein>
    <recommendedName>
        <fullName evidence="5">procollagen-proline 4-dioxygenase</fullName>
        <ecNumber evidence="5">1.14.11.2</ecNumber>
    </recommendedName>
</protein>
<name>A0A1S3HE84_LINAN</name>
<feature type="repeat" description="TPR" evidence="13">
    <location>
        <begin position="214"/>
        <end position="247"/>
    </location>
</feature>
<dbReference type="Pfam" id="PF08336">
    <property type="entry name" value="P4Ha_N"/>
    <property type="match status" value="1"/>
</dbReference>
<comment type="cofactor">
    <cofactor evidence="1">
        <name>L-ascorbate</name>
        <dbReference type="ChEBI" id="CHEBI:38290"/>
    </cofactor>
</comment>
<dbReference type="PROSITE" id="PS51471">
    <property type="entry name" value="FE2OG_OXY"/>
    <property type="match status" value="1"/>
</dbReference>
<dbReference type="GO" id="GO:0004656">
    <property type="term" value="F:procollagen-proline 4-dioxygenase activity"/>
    <property type="evidence" value="ECO:0007669"/>
    <property type="project" value="UniProtKB-EC"/>
</dbReference>
<dbReference type="Gene3D" id="1.25.40.10">
    <property type="entry name" value="Tetratricopeptide repeat domain"/>
    <property type="match status" value="1"/>
</dbReference>
<dbReference type="GO" id="GO:0005788">
    <property type="term" value="C:endoplasmic reticulum lumen"/>
    <property type="evidence" value="ECO:0007669"/>
    <property type="project" value="UniProtKB-SubCell"/>
</dbReference>
<dbReference type="STRING" id="7574.A0A1S3HE84"/>
<dbReference type="AlphaFoldDB" id="A0A1S3HE84"/>
<dbReference type="InterPro" id="IPR045054">
    <property type="entry name" value="P4HA-like"/>
</dbReference>
<dbReference type="Gene3D" id="6.10.140.1460">
    <property type="match status" value="1"/>
</dbReference>
<keyword evidence="12" id="KW-0325">Glycoprotein</keyword>
<dbReference type="RefSeq" id="XP_013383379.1">
    <property type="nucleotide sequence ID" value="XM_013527925.1"/>
</dbReference>
<keyword evidence="16" id="KW-1185">Reference proteome</keyword>
<feature type="signal peptide" evidence="14">
    <location>
        <begin position="1"/>
        <end position="27"/>
    </location>
</feature>
<evidence type="ECO:0000256" key="3">
    <source>
        <dbReference type="ARBA" id="ARBA00004319"/>
    </source>
</evidence>
<dbReference type="GO" id="GO:0005506">
    <property type="term" value="F:iron ion binding"/>
    <property type="evidence" value="ECO:0007669"/>
    <property type="project" value="InterPro"/>
</dbReference>
<keyword evidence="7" id="KW-0256">Endoplasmic reticulum</keyword>
<evidence type="ECO:0000313" key="17">
    <source>
        <dbReference type="RefSeq" id="XP_013383379.1"/>
    </source>
</evidence>
<accession>A0A1S3HE84</accession>
<evidence type="ECO:0000256" key="2">
    <source>
        <dbReference type="ARBA" id="ARBA00002035"/>
    </source>
</evidence>
<dbReference type="InterPro" id="IPR011990">
    <property type="entry name" value="TPR-like_helical_dom_sf"/>
</dbReference>
<dbReference type="PANTHER" id="PTHR10869">
    <property type="entry name" value="PROLYL 4-HYDROXYLASE ALPHA SUBUNIT"/>
    <property type="match status" value="1"/>
</dbReference>
<evidence type="ECO:0000256" key="10">
    <source>
        <dbReference type="ARBA" id="ARBA00023002"/>
    </source>
</evidence>
<dbReference type="KEGG" id="lak:106153823"/>
<feature type="chain" id="PRO_5010376888" description="procollagen-proline 4-dioxygenase" evidence="14">
    <location>
        <begin position="28"/>
        <end position="525"/>
    </location>
</feature>
<dbReference type="InterPro" id="IPR044862">
    <property type="entry name" value="Pro_4_hyd_alph_FE2OG_OXY"/>
</dbReference>
<dbReference type="SMART" id="SM00702">
    <property type="entry name" value="P4Hc"/>
    <property type="match status" value="1"/>
</dbReference>
<organism evidence="16 17">
    <name type="scientific">Lingula anatina</name>
    <name type="common">Brachiopod</name>
    <name type="synonym">Lingula unguis</name>
    <dbReference type="NCBI Taxonomy" id="7574"/>
    <lineage>
        <taxon>Eukaryota</taxon>
        <taxon>Metazoa</taxon>
        <taxon>Spiralia</taxon>
        <taxon>Lophotrochozoa</taxon>
        <taxon>Brachiopoda</taxon>
        <taxon>Linguliformea</taxon>
        <taxon>Lingulata</taxon>
        <taxon>Lingulida</taxon>
        <taxon>Linguloidea</taxon>
        <taxon>Lingulidae</taxon>
        <taxon>Lingula</taxon>
    </lineage>
</organism>
<evidence type="ECO:0000256" key="14">
    <source>
        <dbReference type="SAM" id="SignalP"/>
    </source>
</evidence>
<dbReference type="InterPro" id="IPR005123">
    <property type="entry name" value="Oxoglu/Fe-dep_dioxygenase_dom"/>
</dbReference>